<dbReference type="InterPro" id="IPR028096">
    <property type="entry name" value="EfeO_Cupredoxin"/>
</dbReference>
<feature type="transmembrane region" description="Helical" evidence="1">
    <location>
        <begin position="88"/>
        <end position="115"/>
    </location>
</feature>
<dbReference type="AlphaFoldDB" id="A0A1F6AYI1"/>
<dbReference type="InterPro" id="IPR008972">
    <property type="entry name" value="Cupredoxin"/>
</dbReference>
<evidence type="ECO:0000259" key="3">
    <source>
        <dbReference type="Pfam" id="PF13473"/>
    </source>
</evidence>
<dbReference type="EMBL" id="MFJZ01000047">
    <property type="protein sequence ID" value="OGG29377.1"/>
    <property type="molecule type" value="Genomic_DNA"/>
</dbReference>
<gene>
    <name evidence="4" type="ORF">A2973_02240</name>
</gene>
<feature type="transmembrane region" description="Helical" evidence="1">
    <location>
        <begin position="167"/>
        <end position="187"/>
    </location>
</feature>
<evidence type="ECO:0008006" key="6">
    <source>
        <dbReference type="Google" id="ProtNLM"/>
    </source>
</evidence>
<sequence>MNELFLAFLTGLTTGGLSCLAVQGGLLASSVSSSFHEDSGVGQPISLRSHWKHIALFLFTKLFAYTVLGFLLGFIGSTLVLSPKVLGVMQIAAGVVMIATALRIANVHPIFRYLVIEPPRWAYRAMRRVSRDGSGFAPALLGFLTVFMPCGITQATMAVAVASGNPWTGAAIMFAFILGTSPIFFLLGATILSLLKRRVFAYAASAIVVLFAVLSINGGLGLYGSFYTIQNVWRAATMNIDELALNRGVVAGVTTNGVQRATISVASNGYTSDITTIKANLPVKLRLVSENVRGCARAFTIPDLGISKVLPTSGTEEIEFTPTKTGRLAYACSMGMYTGAFTVVP</sequence>
<keyword evidence="1" id="KW-1133">Transmembrane helix</keyword>
<evidence type="ECO:0000256" key="1">
    <source>
        <dbReference type="SAM" id="Phobius"/>
    </source>
</evidence>
<feature type="domain" description="EfeO-type cupredoxin-like" evidence="3">
    <location>
        <begin position="257"/>
        <end position="343"/>
    </location>
</feature>
<dbReference type="Proteomes" id="UP000176409">
    <property type="component" value="Unassembled WGS sequence"/>
</dbReference>
<dbReference type="Pfam" id="PF13386">
    <property type="entry name" value="DsbD_2"/>
    <property type="match status" value="1"/>
</dbReference>
<feature type="transmembrane region" description="Helical" evidence="1">
    <location>
        <begin position="6"/>
        <end position="28"/>
    </location>
</feature>
<reference evidence="4 5" key="1">
    <citation type="journal article" date="2016" name="Nat. Commun.">
        <title>Thousands of microbial genomes shed light on interconnected biogeochemical processes in an aquifer system.</title>
        <authorList>
            <person name="Anantharaman K."/>
            <person name="Brown C.T."/>
            <person name="Hug L.A."/>
            <person name="Sharon I."/>
            <person name="Castelle C.J."/>
            <person name="Probst A.J."/>
            <person name="Thomas B.C."/>
            <person name="Singh A."/>
            <person name="Wilkins M.J."/>
            <person name="Karaoz U."/>
            <person name="Brodie E.L."/>
            <person name="Williams K.H."/>
            <person name="Hubbard S.S."/>
            <person name="Banfield J.F."/>
        </authorList>
    </citation>
    <scope>NUCLEOTIDE SEQUENCE [LARGE SCALE GENOMIC DNA]</scope>
</reference>
<keyword evidence="1" id="KW-0812">Transmembrane</keyword>
<organism evidence="4 5">
    <name type="scientific">Candidatus Gottesmanbacteria bacterium RIFCSPLOWO2_01_FULL_49_10</name>
    <dbReference type="NCBI Taxonomy" id="1798396"/>
    <lineage>
        <taxon>Bacteria</taxon>
        <taxon>Candidatus Gottesmaniibacteriota</taxon>
    </lineage>
</organism>
<comment type="caution">
    <text evidence="4">The sequence shown here is derived from an EMBL/GenBank/DDBJ whole genome shotgun (WGS) entry which is preliminary data.</text>
</comment>
<feature type="transmembrane region" description="Helical" evidence="1">
    <location>
        <begin position="54"/>
        <end position="76"/>
    </location>
</feature>
<dbReference type="InterPro" id="IPR039447">
    <property type="entry name" value="UreH-like_TM_dom"/>
</dbReference>
<evidence type="ECO:0000259" key="2">
    <source>
        <dbReference type="Pfam" id="PF13386"/>
    </source>
</evidence>
<evidence type="ECO:0000313" key="4">
    <source>
        <dbReference type="EMBL" id="OGG29377.1"/>
    </source>
</evidence>
<feature type="transmembrane region" description="Helical" evidence="1">
    <location>
        <begin position="199"/>
        <end position="223"/>
    </location>
</feature>
<feature type="domain" description="Urease accessory protein UreH-like transmembrane" evidence="2">
    <location>
        <begin position="7"/>
        <end position="213"/>
    </location>
</feature>
<dbReference type="STRING" id="1798396.A2973_02240"/>
<feature type="transmembrane region" description="Helical" evidence="1">
    <location>
        <begin position="136"/>
        <end position="161"/>
    </location>
</feature>
<protein>
    <recommendedName>
        <fullName evidence="6">Urease accessory protein UreH-like transmembrane domain-containing protein</fullName>
    </recommendedName>
</protein>
<dbReference type="PANTHER" id="PTHR42208:SF1">
    <property type="entry name" value="HEAVY METAL TRANSPORTER"/>
    <property type="match status" value="1"/>
</dbReference>
<dbReference type="SUPFAM" id="SSF49503">
    <property type="entry name" value="Cupredoxins"/>
    <property type="match status" value="1"/>
</dbReference>
<evidence type="ECO:0000313" key="5">
    <source>
        <dbReference type="Proteomes" id="UP000176409"/>
    </source>
</evidence>
<dbReference type="Pfam" id="PF13473">
    <property type="entry name" value="Cupredoxin_1"/>
    <property type="match status" value="1"/>
</dbReference>
<keyword evidence="1" id="KW-0472">Membrane</keyword>
<dbReference type="Gene3D" id="2.60.40.420">
    <property type="entry name" value="Cupredoxins - blue copper proteins"/>
    <property type="match status" value="1"/>
</dbReference>
<accession>A0A1F6AYI1</accession>
<name>A0A1F6AYI1_9BACT</name>
<dbReference type="PANTHER" id="PTHR42208">
    <property type="entry name" value="HEAVY METAL TRANSPORTER-RELATED"/>
    <property type="match status" value="1"/>
</dbReference>
<proteinExistence type="predicted"/>